<protein>
    <recommendedName>
        <fullName evidence="2">SET domain-containing protein</fullName>
    </recommendedName>
</protein>
<accession>A0AAN6MG29</accession>
<sequence>MDIPDVSDIPQYVQCLMDQKAKLELANTHQGQRPVRKPRPQVIMQFHLALKDSLGRPFMPGSFVKSSFVPPSYPPCQLPLSDLKKTAIRDLLLETHHRGTYLLARTVTPQHRLTAVMAIVEDEQGDVLVLQLYHQEDDAEDVLVEGRVLILKEPYLKLMSDGNCGLRVDHPCDAVFLESTDERIPPRWRQQLLGVSTALAWKTKGNTHFGKAAYRSAIECYTQALTCSPTPDETNTLRLNRALAHLRTGQFEAALVDAEAGMLTPSGQPAEKALFRKAEALFNLQRFRECCDVLKDLRLAYPSNEPAKHLLTRAISRLAEQTHGKYPFKEMRAEAARLRPPRLDRATYIGPVRVQDAGPRGRGLFTTRPVKAGELLLCEKAFAYAAVDGPGTILLDSEAGGKITMGASSDLIDATIRKLYHNPSLISKVTNLHHGSYHPLPATEADGKPIIDSFLLRRTLSLNTFGCPNQPHSTSEDSTASSLHPLASLLNHSCLSTARRVFIGDMLIARATRDLPEGAELTWWYQLPTKGDRGVDLERTWGFR</sequence>
<dbReference type="InterPro" id="IPR001214">
    <property type="entry name" value="SET_dom"/>
</dbReference>
<evidence type="ECO:0000256" key="1">
    <source>
        <dbReference type="PROSITE-ProRule" id="PRU00339"/>
    </source>
</evidence>
<dbReference type="InterPro" id="IPR046341">
    <property type="entry name" value="SET_dom_sf"/>
</dbReference>
<keyword evidence="4" id="KW-1185">Reference proteome</keyword>
<evidence type="ECO:0000313" key="3">
    <source>
        <dbReference type="EMBL" id="KAK3899288.1"/>
    </source>
</evidence>
<dbReference type="InterPro" id="IPR053209">
    <property type="entry name" value="Gramillin-biosynth_MTr"/>
</dbReference>
<dbReference type="PANTHER" id="PTHR47643:SF2">
    <property type="entry name" value="TPR DOMAIN PROTEIN (AFU_ORTHOLOGUE AFUA_5G12710)"/>
    <property type="match status" value="1"/>
</dbReference>
<feature type="non-terminal residue" evidence="3">
    <location>
        <position position="544"/>
    </location>
</feature>
<name>A0AAN6MG29_9PEZI</name>
<dbReference type="SUPFAM" id="SSF82199">
    <property type="entry name" value="SET domain"/>
    <property type="match status" value="1"/>
</dbReference>
<organism evidence="3 4">
    <name type="scientific">Staphylotrichum tortipilum</name>
    <dbReference type="NCBI Taxonomy" id="2831512"/>
    <lineage>
        <taxon>Eukaryota</taxon>
        <taxon>Fungi</taxon>
        <taxon>Dikarya</taxon>
        <taxon>Ascomycota</taxon>
        <taxon>Pezizomycotina</taxon>
        <taxon>Sordariomycetes</taxon>
        <taxon>Sordariomycetidae</taxon>
        <taxon>Sordariales</taxon>
        <taxon>Chaetomiaceae</taxon>
        <taxon>Staphylotrichum</taxon>
    </lineage>
</organism>
<dbReference type="SMART" id="SM00317">
    <property type="entry name" value="SET"/>
    <property type="match status" value="1"/>
</dbReference>
<dbReference type="EMBL" id="MU855807">
    <property type="protein sequence ID" value="KAK3899288.1"/>
    <property type="molecule type" value="Genomic_DNA"/>
</dbReference>
<reference evidence="3" key="1">
    <citation type="journal article" date="2023" name="Mol. Phylogenet. Evol.">
        <title>Genome-scale phylogeny and comparative genomics of the fungal order Sordariales.</title>
        <authorList>
            <person name="Hensen N."/>
            <person name="Bonometti L."/>
            <person name="Westerberg I."/>
            <person name="Brannstrom I.O."/>
            <person name="Guillou S."/>
            <person name="Cros-Aarteil S."/>
            <person name="Calhoun S."/>
            <person name="Haridas S."/>
            <person name="Kuo A."/>
            <person name="Mondo S."/>
            <person name="Pangilinan J."/>
            <person name="Riley R."/>
            <person name="LaButti K."/>
            <person name="Andreopoulos B."/>
            <person name="Lipzen A."/>
            <person name="Chen C."/>
            <person name="Yan M."/>
            <person name="Daum C."/>
            <person name="Ng V."/>
            <person name="Clum A."/>
            <person name="Steindorff A."/>
            <person name="Ohm R.A."/>
            <person name="Martin F."/>
            <person name="Silar P."/>
            <person name="Natvig D.O."/>
            <person name="Lalanne C."/>
            <person name="Gautier V."/>
            <person name="Ament-Velasquez S.L."/>
            <person name="Kruys A."/>
            <person name="Hutchinson M.I."/>
            <person name="Powell A.J."/>
            <person name="Barry K."/>
            <person name="Miller A.N."/>
            <person name="Grigoriev I.V."/>
            <person name="Debuchy R."/>
            <person name="Gladieux P."/>
            <person name="Hiltunen Thoren M."/>
            <person name="Johannesson H."/>
        </authorList>
    </citation>
    <scope>NUCLEOTIDE SEQUENCE</scope>
    <source>
        <strain evidence="3">CBS 103.79</strain>
    </source>
</reference>
<dbReference type="AlphaFoldDB" id="A0AAN6MG29"/>
<reference evidence="3" key="2">
    <citation type="submission" date="2023-05" db="EMBL/GenBank/DDBJ databases">
        <authorList>
            <consortium name="Lawrence Berkeley National Laboratory"/>
            <person name="Steindorff A."/>
            <person name="Hensen N."/>
            <person name="Bonometti L."/>
            <person name="Westerberg I."/>
            <person name="Brannstrom I.O."/>
            <person name="Guillou S."/>
            <person name="Cros-Aarteil S."/>
            <person name="Calhoun S."/>
            <person name="Haridas S."/>
            <person name="Kuo A."/>
            <person name="Mondo S."/>
            <person name="Pangilinan J."/>
            <person name="Riley R."/>
            <person name="Labutti K."/>
            <person name="Andreopoulos B."/>
            <person name="Lipzen A."/>
            <person name="Chen C."/>
            <person name="Yanf M."/>
            <person name="Daum C."/>
            <person name="Ng V."/>
            <person name="Clum A."/>
            <person name="Ohm R."/>
            <person name="Martin F."/>
            <person name="Silar P."/>
            <person name="Natvig D."/>
            <person name="Lalanne C."/>
            <person name="Gautier V."/>
            <person name="Ament-Velasquez S.L."/>
            <person name="Kruys A."/>
            <person name="Hutchinson M.I."/>
            <person name="Powell A.J."/>
            <person name="Barry K."/>
            <person name="Miller A.N."/>
            <person name="Grigoriev I.V."/>
            <person name="Debuchy R."/>
            <person name="Gladieux P."/>
            <person name="Thoren M.H."/>
            <person name="Johannesson H."/>
        </authorList>
    </citation>
    <scope>NUCLEOTIDE SEQUENCE</scope>
    <source>
        <strain evidence="3">CBS 103.79</strain>
    </source>
</reference>
<dbReference type="Pfam" id="PF00856">
    <property type="entry name" value="SET"/>
    <property type="match status" value="1"/>
</dbReference>
<dbReference type="Proteomes" id="UP001303889">
    <property type="component" value="Unassembled WGS sequence"/>
</dbReference>
<feature type="repeat" description="TPR" evidence="1">
    <location>
        <begin position="198"/>
        <end position="231"/>
    </location>
</feature>
<dbReference type="PROSITE" id="PS50005">
    <property type="entry name" value="TPR"/>
    <property type="match status" value="1"/>
</dbReference>
<dbReference type="Gene3D" id="2.170.270.10">
    <property type="entry name" value="SET domain"/>
    <property type="match status" value="1"/>
</dbReference>
<dbReference type="SMART" id="SM00028">
    <property type="entry name" value="TPR"/>
    <property type="match status" value="3"/>
</dbReference>
<dbReference type="PROSITE" id="PS50280">
    <property type="entry name" value="SET"/>
    <property type="match status" value="1"/>
</dbReference>
<dbReference type="SUPFAM" id="SSF48452">
    <property type="entry name" value="TPR-like"/>
    <property type="match status" value="1"/>
</dbReference>
<dbReference type="PANTHER" id="PTHR47643">
    <property type="entry name" value="TPR DOMAIN PROTEIN (AFU_ORTHOLOGUE AFUA_5G12710)"/>
    <property type="match status" value="1"/>
</dbReference>
<gene>
    <name evidence="3" type="ORF">C8A05DRAFT_37110</name>
</gene>
<evidence type="ECO:0000259" key="2">
    <source>
        <dbReference type="PROSITE" id="PS50280"/>
    </source>
</evidence>
<keyword evidence="1" id="KW-0802">TPR repeat</keyword>
<dbReference type="InterPro" id="IPR011990">
    <property type="entry name" value="TPR-like_helical_dom_sf"/>
</dbReference>
<comment type="caution">
    <text evidence="3">The sequence shown here is derived from an EMBL/GenBank/DDBJ whole genome shotgun (WGS) entry which is preliminary data.</text>
</comment>
<proteinExistence type="predicted"/>
<evidence type="ECO:0000313" key="4">
    <source>
        <dbReference type="Proteomes" id="UP001303889"/>
    </source>
</evidence>
<dbReference type="Gene3D" id="1.25.40.10">
    <property type="entry name" value="Tetratricopeptide repeat domain"/>
    <property type="match status" value="1"/>
</dbReference>
<dbReference type="InterPro" id="IPR019734">
    <property type="entry name" value="TPR_rpt"/>
</dbReference>
<feature type="domain" description="SET" evidence="2">
    <location>
        <begin position="341"/>
        <end position="526"/>
    </location>
</feature>